<evidence type="ECO:0000256" key="10">
    <source>
        <dbReference type="PIRSR" id="PIRSR602401-1"/>
    </source>
</evidence>
<dbReference type="PRINTS" id="PR00463">
    <property type="entry name" value="EP450I"/>
</dbReference>
<dbReference type="Pfam" id="PF00067">
    <property type="entry name" value="p450"/>
    <property type="match status" value="1"/>
</dbReference>
<gene>
    <name evidence="13" type="ORF">O6P43_006564</name>
</gene>
<evidence type="ECO:0000256" key="2">
    <source>
        <dbReference type="ARBA" id="ARBA00004370"/>
    </source>
</evidence>
<keyword evidence="7 10" id="KW-0408">Iron</keyword>
<keyword evidence="4 10" id="KW-0349">Heme</keyword>
<dbReference type="PROSITE" id="PS00086">
    <property type="entry name" value="CYTOCHROME_P450"/>
    <property type="match status" value="1"/>
</dbReference>
<dbReference type="Gene3D" id="1.10.630.10">
    <property type="entry name" value="Cytochrome P450"/>
    <property type="match status" value="1"/>
</dbReference>
<evidence type="ECO:0000313" key="14">
    <source>
        <dbReference type="Proteomes" id="UP001163823"/>
    </source>
</evidence>
<dbReference type="CDD" id="cd20655">
    <property type="entry name" value="CYP93"/>
    <property type="match status" value="1"/>
</dbReference>
<dbReference type="FunFam" id="1.10.630.10:FF:000019">
    <property type="entry name" value="Cytochrome P450 family protein"/>
    <property type="match status" value="1"/>
</dbReference>
<dbReference type="InterPro" id="IPR017972">
    <property type="entry name" value="Cyt_P450_CS"/>
</dbReference>
<dbReference type="GO" id="GO:0016705">
    <property type="term" value="F:oxidoreductase activity, acting on paired donors, with incorporation or reduction of molecular oxygen"/>
    <property type="evidence" value="ECO:0007669"/>
    <property type="project" value="InterPro"/>
</dbReference>
<evidence type="ECO:0000256" key="8">
    <source>
        <dbReference type="ARBA" id="ARBA00023033"/>
    </source>
</evidence>
<keyword evidence="12" id="KW-1133">Transmembrane helix</keyword>
<accession>A0AAD7Q8P4</accession>
<dbReference type="GO" id="GO:0016020">
    <property type="term" value="C:membrane"/>
    <property type="evidence" value="ECO:0007669"/>
    <property type="project" value="UniProtKB-SubCell"/>
</dbReference>
<evidence type="ECO:0000256" key="3">
    <source>
        <dbReference type="ARBA" id="ARBA00010617"/>
    </source>
</evidence>
<keyword evidence="8 11" id="KW-0503">Monooxygenase</keyword>
<evidence type="ECO:0000256" key="1">
    <source>
        <dbReference type="ARBA" id="ARBA00001971"/>
    </source>
</evidence>
<reference evidence="13" key="1">
    <citation type="journal article" date="2023" name="Science">
        <title>Elucidation of the pathway for biosynthesis of saponin adjuvants from the soapbark tree.</title>
        <authorList>
            <person name="Reed J."/>
            <person name="Orme A."/>
            <person name="El-Demerdash A."/>
            <person name="Owen C."/>
            <person name="Martin L.B.B."/>
            <person name="Misra R.C."/>
            <person name="Kikuchi S."/>
            <person name="Rejzek M."/>
            <person name="Martin A.C."/>
            <person name="Harkess A."/>
            <person name="Leebens-Mack J."/>
            <person name="Louveau T."/>
            <person name="Stephenson M.J."/>
            <person name="Osbourn A."/>
        </authorList>
    </citation>
    <scope>NUCLEOTIDE SEQUENCE</scope>
    <source>
        <strain evidence="13">S10</strain>
    </source>
</reference>
<dbReference type="InterPro" id="IPR002401">
    <property type="entry name" value="Cyt_P450_E_grp-I"/>
</dbReference>
<evidence type="ECO:0000256" key="11">
    <source>
        <dbReference type="RuleBase" id="RU000461"/>
    </source>
</evidence>
<feature type="transmembrane region" description="Helical" evidence="12">
    <location>
        <begin position="6"/>
        <end position="25"/>
    </location>
</feature>
<evidence type="ECO:0000256" key="9">
    <source>
        <dbReference type="ARBA" id="ARBA00023136"/>
    </source>
</evidence>
<dbReference type="GO" id="GO:0005506">
    <property type="term" value="F:iron ion binding"/>
    <property type="evidence" value="ECO:0007669"/>
    <property type="project" value="InterPro"/>
</dbReference>
<dbReference type="AlphaFoldDB" id="A0AAD7Q8P4"/>
<comment type="cofactor">
    <cofactor evidence="1 10">
        <name>heme</name>
        <dbReference type="ChEBI" id="CHEBI:30413"/>
    </cofactor>
</comment>
<keyword evidence="12" id="KW-0812">Transmembrane</keyword>
<dbReference type="PRINTS" id="PR00385">
    <property type="entry name" value="P450"/>
</dbReference>
<protein>
    <submittedName>
        <fullName evidence="13">Cytochrome P450</fullName>
    </submittedName>
</protein>
<keyword evidence="9 12" id="KW-0472">Membrane</keyword>
<evidence type="ECO:0000256" key="6">
    <source>
        <dbReference type="ARBA" id="ARBA00023002"/>
    </source>
</evidence>
<keyword evidence="6 11" id="KW-0560">Oxidoreductase</keyword>
<keyword evidence="14" id="KW-1185">Reference proteome</keyword>
<dbReference type="SUPFAM" id="SSF48264">
    <property type="entry name" value="Cytochrome P450"/>
    <property type="match status" value="1"/>
</dbReference>
<dbReference type="InterPro" id="IPR036396">
    <property type="entry name" value="Cyt_P450_sf"/>
</dbReference>
<sequence>MDNIQGYIILFLIWLVSTILFRAIFSKTRTKPNLPPSPLALPIIGHIHLLGPKTHVAFHKLSNRYGPIFQLYLGSLPCVVVSSSEIAKEILKTNEISFADRKANTAISYLTYGSSDFAFAPYGAYWKFIKKLCMSELLNGRMLDQLLPIRQEEINRLVQMIQMKAEADEAADISGELVRLSSSIITRMSISKRCTNSDDEAHNIRKLVKESSKLSARFNLSDYHWLFKKLDVQGFNKRLKEVRDGFDAILERTIDEHLEVRKKNTAGGAPKDILDVLLNILEDESSEIKLTRNNIKAFFMDLLSGGTDTSAITAEWVLAELINHPTIMEKARKEIDSVVGKDRVVLESDIANLPYIQAVVKETLRLHNPASIVGRQSSENCNIAGYDIPANTKVFVNVWALGRDPKYWDNPLEFNPERFLIQKGSVATSQLDVRGQNYHLLPFGSGRRGCPGASLALNIVQTTVAALIQCFEWKVGDGGRVSMKEGSQLTLARDKPLICVPVTRLNPFPSLSY</sequence>
<name>A0AAD7Q8P4_QUISA</name>
<organism evidence="13 14">
    <name type="scientific">Quillaja saponaria</name>
    <name type="common">Soap bark tree</name>
    <dbReference type="NCBI Taxonomy" id="32244"/>
    <lineage>
        <taxon>Eukaryota</taxon>
        <taxon>Viridiplantae</taxon>
        <taxon>Streptophyta</taxon>
        <taxon>Embryophyta</taxon>
        <taxon>Tracheophyta</taxon>
        <taxon>Spermatophyta</taxon>
        <taxon>Magnoliopsida</taxon>
        <taxon>eudicotyledons</taxon>
        <taxon>Gunneridae</taxon>
        <taxon>Pentapetalae</taxon>
        <taxon>rosids</taxon>
        <taxon>fabids</taxon>
        <taxon>Fabales</taxon>
        <taxon>Quillajaceae</taxon>
        <taxon>Quillaja</taxon>
    </lineage>
</organism>
<comment type="similarity">
    <text evidence="3 11">Belongs to the cytochrome P450 family.</text>
</comment>
<keyword evidence="5 10" id="KW-0479">Metal-binding</keyword>
<dbReference type="GO" id="GO:0004497">
    <property type="term" value="F:monooxygenase activity"/>
    <property type="evidence" value="ECO:0007669"/>
    <property type="project" value="UniProtKB-KW"/>
</dbReference>
<evidence type="ECO:0000256" key="5">
    <source>
        <dbReference type="ARBA" id="ARBA00022723"/>
    </source>
</evidence>
<comment type="caution">
    <text evidence="13">The sequence shown here is derived from an EMBL/GenBank/DDBJ whole genome shotgun (WGS) entry which is preliminary data.</text>
</comment>
<dbReference type="KEGG" id="qsa:O6P43_006564"/>
<comment type="subcellular location">
    <subcellularLocation>
        <location evidence="2">Membrane</location>
    </subcellularLocation>
</comment>
<proteinExistence type="inferred from homology"/>
<evidence type="ECO:0000256" key="7">
    <source>
        <dbReference type="ARBA" id="ARBA00023004"/>
    </source>
</evidence>
<feature type="binding site" description="axial binding residue" evidence="10">
    <location>
        <position position="450"/>
    </location>
    <ligand>
        <name>heme</name>
        <dbReference type="ChEBI" id="CHEBI:30413"/>
    </ligand>
    <ligandPart>
        <name>Fe</name>
        <dbReference type="ChEBI" id="CHEBI:18248"/>
    </ligandPart>
</feature>
<dbReference type="PANTHER" id="PTHR47943:SF8">
    <property type="entry name" value="CYTOCHROME P450"/>
    <property type="match status" value="1"/>
</dbReference>
<dbReference type="EMBL" id="JARAOO010000003">
    <property type="protein sequence ID" value="KAJ7976843.1"/>
    <property type="molecule type" value="Genomic_DNA"/>
</dbReference>
<evidence type="ECO:0000313" key="13">
    <source>
        <dbReference type="EMBL" id="KAJ7976843.1"/>
    </source>
</evidence>
<dbReference type="GO" id="GO:0020037">
    <property type="term" value="F:heme binding"/>
    <property type="evidence" value="ECO:0007669"/>
    <property type="project" value="InterPro"/>
</dbReference>
<dbReference type="InterPro" id="IPR001128">
    <property type="entry name" value="Cyt_P450"/>
</dbReference>
<dbReference type="Proteomes" id="UP001163823">
    <property type="component" value="Chromosome 3"/>
</dbReference>
<evidence type="ECO:0000256" key="12">
    <source>
        <dbReference type="SAM" id="Phobius"/>
    </source>
</evidence>
<evidence type="ECO:0000256" key="4">
    <source>
        <dbReference type="ARBA" id="ARBA00022617"/>
    </source>
</evidence>
<dbReference type="PANTHER" id="PTHR47943">
    <property type="entry name" value="CYTOCHROME P450 93A3-LIKE"/>
    <property type="match status" value="1"/>
</dbReference>